<dbReference type="Pfam" id="PF01312">
    <property type="entry name" value="Bac_export_2"/>
    <property type="match status" value="1"/>
</dbReference>
<reference evidence="1 2" key="1">
    <citation type="submission" date="2021-01" db="EMBL/GenBank/DDBJ databases">
        <title>Genomic Encyclopedia of Type Strains, Phase IV (KMG-IV): sequencing the most valuable type-strain genomes for metagenomic binning, comparative biology and taxonomic classification.</title>
        <authorList>
            <person name="Goeker M."/>
        </authorList>
    </citation>
    <scope>NUCLEOTIDE SEQUENCE [LARGE SCALE GENOMIC DNA]</scope>
    <source>
        <strain evidence="1 2">DSM 100968</strain>
    </source>
</reference>
<dbReference type="Proteomes" id="UP000823201">
    <property type="component" value="Unassembled WGS sequence"/>
</dbReference>
<dbReference type="EMBL" id="JAFBEV010000003">
    <property type="protein sequence ID" value="MBM7656934.1"/>
    <property type="molecule type" value="Genomic_DNA"/>
</dbReference>
<dbReference type="SUPFAM" id="SSF160544">
    <property type="entry name" value="EscU C-terminal domain-like"/>
    <property type="match status" value="1"/>
</dbReference>
<organism evidence="1 2">
    <name type="scientific">Sporolactobacillus spathodeae</name>
    <dbReference type="NCBI Taxonomy" id="1465502"/>
    <lineage>
        <taxon>Bacteria</taxon>
        <taxon>Bacillati</taxon>
        <taxon>Bacillota</taxon>
        <taxon>Bacilli</taxon>
        <taxon>Bacillales</taxon>
        <taxon>Sporolactobacillaceae</taxon>
        <taxon>Sporolactobacillus</taxon>
    </lineage>
</organism>
<accession>A0ABS2Q6X7</accession>
<keyword evidence="2" id="KW-1185">Reference proteome</keyword>
<keyword evidence="1" id="KW-0966">Cell projection</keyword>
<keyword evidence="1" id="KW-0969">Cilium</keyword>
<dbReference type="RefSeq" id="WP_205005302.1">
    <property type="nucleotide sequence ID" value="NZ_CBCRXA010000003.1"/>
</dbReference>
<name>A0ABS2Q6X7_9BACL</name>
<dbReference type="InterPro" id="IPR029025">
    <property type="entry name" value="T3SS_substrate_exporter_C"/>
</dbReference>
<gene>
    <name evidence="1" type="ORF">JOC27_000375</name>
</gene>
<comment type="caution">
    <text evidence="1">The sequence shown here is derived from an EMBL/GenBank/DDBJ whole genome shotgun (WGS) entry which is preliminary data.</text>
</comment>
<keyword evidence="1" id="KW-0282">Flagellum</keyword>
<dbReference type="PANTHER" id="PTHR30531">
    <property type="entry name" value="FLAGELLAR BIOSYNTHETIC PROTEIN FLHB"/>
    <property type="match status" value="1"/>
</dbReference>
<proteinExistence type="predicted"/>
<dbReference type="InterPro" id="IPR006135">
    <property type="entry name" value="T3SS_substrate_exporter"/>
</dbReference>
<protein>
    <submittedName>
        <fullName evidence="1">Flagellar biosynthesis protein</fullName>
    </submittedName>
</protein>
<dbReference type="Gene3D" id="3.40.1690.10">
    <property type="entry name" value="secretion proteins EscU"/>
    <property type="match status" value="1"/>
</dbReference>
<evidence type="ECO:0000313" key="2">
    <source>
        <dbReference type="Proteomes" id="UP000823201"/>
    </source>
</evidence>
<dbReference type="PANTHER" id="PTHR30531:SF12">
    <property type="entry name" value="FLAGELLAR BIOSYNTHETIC PROTEIN FLHB"/>
    <property type="match status" value="1"/>
</dbReference>
<evidence type="ECO:0000313" key="1">
    <source>
        <dbReference type="EMBL" id="MBM7656934.1"/>
    </source>
</evidence>
<sequence length="94" mass="10738">MNHKETKKKERAVALKYEHGRDQAPIVQAKGEGAVARRIIEKAKENAIPIQEDPDLVSMLAQLDLNQMIPQELYGAVAEIFAFIYKIDDQYKQK</sequence>